<evidence type="ECO:0000256" key="2">
    <source>
        <dbReference type="ARBA" id="ARBA00022729"/>
    </source>
</evidence>
<keyword evidence="4" id="KW-0998">Cell outer membrane</keyword>
<evidence type="ECO:0000259" key="5">
    <source>
        <dbReference type="Pfam" id="PF07980"/>
    </source>
</evidence>
<dbReference type="GO" id="GO:0009279">
    <property type="term" value="C:cell outer membrane"/>
    <property type="evidence" value="ECO:0007669"/>
    <property type="project" value="UniProtKB-SubCell"/>
</dbReference>
<dbReference type="AlphaFoldDB" id="A0A645IX61"/>
<evidence type="ECO:0000256" key="3">
    <source>
        <dbReference type="ARBA" id="ARBA00023136"/>
    </source>
</evidence>
<reference evidence="6" key="1">
    <citation type="submission" date="2019-08" db="EMBL/GenBank/DDBJ databases">
        <authorList>
            <person name="Kucharzyk K."/>
            <person name="Murdoch R.W."/>
            <person name="Higgins S."/>
            <person name="Loffler F."/>
        </authorList>
    </citation>
    <scope>NUCLEOTIDE SEQUENCE</scope>
</reference>
<dbReference type="InterPro" id="IPR011990">
    <property type="entry name" value="TPR-like_helical_dom_sf"/>
</dbReference>
<proteinExistence type="predicted"/>
<dbReference type="Pfam" id="PF07980">
    <property type="entry name" value="SusD_RagB"/>
    <property type="match status" value="1"/>
</dbReference>
<comment type="subcellular location">
    <subcellularLocation>
        <location evidence="1">Cell outer membrane</location>
    </subcellularLocation>
</comment>
<keyword evidence="3" id="KW-0472">Membrane</keyword>
<protein>
    <recommendedName>
        <fullName evidence="5">RagB/SusD domain-containing protein</fullName>
    </recommendedName>
</protein>
<dbReference type="SUPFAM" id="SSF48452">
    <property type="entry name" value="TPR-like"/>
    <property type="match status" value="1"/>
</dbReference>
<dbReference type="InterPro" id="IPR012944">
    <property type="entry name" value="SusD_RagB_dom"/>
</dbReference>
<name>A0A645IX61_9ZZZZ</name>
<organism evidence="6">
    <name type="scientific">bioreactor metagenome</name>
    <dbReference type="NCBI Taxonomy" id="1076179"/>
    <lineage>
        <taxon>unclassified sequences</taxon>
        <taxon>metagenomes</taxon>
        <taxon>ecological metagenomes</taxon>
    </lineage>
</organism>
<dbReference type="EMBL" id="VSSQ01119597">
    <property type="protein sequence ID" value="MPN52964.1"/>
    <property type="molecule type" value="Genomic_DNA"/>
</dbReference>
<sequence>MNEAFPSGPQYTDGTYTRSAEWALNKVRSRALISEVSGLNQDDFRQKVRNERRVELAFEDHRFWDIRRWKIGDLTKIIYGTKIEQTSSGKVYTPGQVVSNRVWNDRMYLYPISANENFINPNLGQNPDW</sequence>
<evidence type="ECO:0000256" key="4">
    <source>
        <dbReference type="ARBA" id="ARBA00023237"/>
    </source>
</evidence>
<evidence type="ECO:0000256" key="1">
    <source>
        <dbReference type="ARBA" id="ARBA00004442"/>
    </source>
</evidence>
<comment type="caution">
    <text evidence="6">The sequence shown here is derived from an EMBL/GenBank/DDBJ whole genome shotgun (WGS) entry which is preliminary data.</text>
</comment>
<dbReference type="Gene3D" id="1.25.40.390">
    <property type="match status" value="1"/>
</dbReference>
<keyword evidence="2" id="KW-0732">Signal</keyword>
<accession>A0A645IX61</accession>
<feature type="domain" description="RagB/SusD" evidence="5">
    <location>
        <begin position="17"/>
        <end position="129"/>
    </location>
</feature>
<gene>
    <name evidence="6" type="ORF">SDC9_200627</name>
</gene>
<evidence type="ECO:0000313" key="6">
    <source>
        <dbReference type="EMBL" id="MPN52964.1"/>
    </source>
</evidence>